<evidence type="ECO:0000313" key="2">
    <source>
        <dbReference type="Proteomes" id="UP000237105"/>
    </source>
</evidence>
<gene>
    <name evidence="1" type="ORF">PanWU01x14_136860</name>
</gene>
<organism evidence="1 2">
    <name type="scientific">Parasponia andersonii</name>
    <name type="common">Sponia andersonii</name>
    <dbReference type="NCBI Taxonomy" id="3476"/>
    <lineage>
        <taxon>Eukaryota</taxon>
        <taxon>Viridiplantae</taxon>
        <taxon>Streptophyta</taxon>
        <taxon>Embryophyta</taxon>
        <taxon>Tracheophyta</taxon>
        <taxon>Spermatophyta</taxon>
        <taxon>Magnoliopsida</taxon>
        <taxon>eudicotyledons</taxon>
        <taxon>Gunneridae</taxon>
        <taxon>Pentapetalae</taxon>
        <taxon>rosids</taxon>
        <taxon>fabids</taxon>
        <taxon>Rosales</taxon>
        <taxon>Cannabaceae</taxon>
        <taxon>Parasponia</taxon>
    </lineage>
</organism>
<dbReference type="AlphaFoldDB" id="A0A2P5CP16"/>
<reference evidence="2" key="1">
    <citation type="submission" date="2016-06" db="EMBL/GenBank/DDBJ databases">
        <title>Parallel loss of symbiosis genes in relatives of nitrogen-fixing non-legume Parasponia.</title>
        <authorList>
            <person name="Van Velzen R."/>
            <person name="Holmer R."/>
            <person name="Bu F."/>
            <person name="Rutten L."/>
            <person name="Van Zeijl A."/>
            <person name="Liu W."/>
            <person name="Santuari L."/>
            <person name="Cao Q."/>
            <person name="Sharma T."/>
            <person name="Shen D."/>
            <person name="Roswanjaya Y."/>
            <person name="Wardhani T."/>
            <person name="Kalhor M.S."/>
            <person name="Jansen J."/>
            <person name="Van den Hoogen J."/>
            <person name="Gungor B."/>
            <person name="Hartog M."/>
            <person name="Hontelez J."/>
            <person name="Verver J."/>
            <person name="Yang W.-C."/>
            <person name="Schijlen E."/>
            <person name="Repin R."/>
            <person name="Schilthuizen M."/>
            <person name="Schranz E."/>
            <person name="Heidstra R."/>
            <person name="Miyata K."/>
            <person name="Fedorova E."/>
            <person name="Kohlen W."/>
            <person name="Bisseling T."/>
            <person name="Smit S."/>
            <person name="Geurts R."/>
        </authorList>
    </citation>
    <scope>NUCLEOTIDE SEQUENCE [LARGE SCALE GENOMIC DNA]</scope>
    <source>
        <strain evidence="2">cv. WU1-14</strain>
    </source>
</reference>
<sequence length="58" mass="6242">EINAKPSSEIGLRLQCFGSVGLISGASVLLASSPAHPKASQFRKKGFDCYWLVSLSCW</sequence>
<dbReference type="Proteomes" id="UP000237105">
    <property type="component" value="Unassembled WGS sequence"/>
</dbReference>
<comment type="caution">
    <text evidence="1">The sequence shown here is derived from an EMBL/GenBank/DDBJ whole genome shotgun (WGS) entry which is preliminary data.</text>
</comment>
<evidence type="ECO:0000313" key="1">
    <source>
        <dbReference type="EMBL" id="PON62774.1"/>
    </source>
</evidence>
<accession>A0A2P5CP16</accession>
<protein>
    <submittedName>
        <fullName evidence="1">Uncharacterized protein</fullName>
    </submittedName>
</protein>
<proteinExistence type="predicted"/>
<dbReference type="EMBL" id="JXTB01000110">
    <property type="protein sequence ID" value="PON62774.1"/>
    <property type="molecule type" value="Genomic_DNA"/>
</dbReference>
<feature type="non-terminal residue" evidence="1">
    <location>
        <position position="1"/>
    </location>
</feature>
<keyword evidence="2" id="KW-1185">Reference proteome</keyword>
<name>A0A2P5CP16_PARAD</name>